<name>A0AAE0SIJ7_9BIVA</name>
<keyword evidence="2" id="KW-1185">Reference proteome</keyword>
<sequence length="172" mass="19372">MTADAKQATNPTHLVQQMIHQDYGNTVKVTPEESHQLHRIEQADSLPPDYPEEKQGTNVLQHTIIKRPRDSFKLSKTNAMEGAVQAAPGLLINKPNFLHAQKKHKKITNNIYMSRRRPRPYLTQTTKTLSSVWQPKTHTTPTILRQAASFTTSHNNYGCPNANVLLTTKAVA</sequence>
<protein>
    <submittedName>
        <fullName evidence="1">Uncharacterized protein</fullName>
    </submittedName>
</protein>
<proteinExistence type="predicted"/>
<gene>
    <name evidence="1" type="ORF">CHS0354_017727</name>
</gene>
<comment type="caution">
    <text evidence="1">The sequence shown here is derived from an EMBL/GenBank/DDBJ whole genome shotgun (WGS) entry which is preliminary data.</text>
</comment>
<dbReference type="EMBL" id="JAEAOA010001096">
    <property type="protein sequence ID" value="KAK3592398.1"/>
    <property type="molecule type" value="Genomic_DNA"/>
</dbReference>
<reference evidence="1" key="2">
    <citation type="journal article" date="2021" name="Genome Biol. Evol.">
        <title>Developing a high-quality reference genome for a parasitic bivalve with doubly uniparental inheritance (Bivalvia: Unionida).</title>
        <authorList>
            <person name="Smith C.H."/>
        </authorList>
    </citation>
    <scope>NUCLEOTIDE SEQUENCE</scope>
    <source>
        <strain evidence="1">CHS0354</strain>
        <tissue evidence="1">Mantle</tissue>
    </source>
</reference>
<dbReference type="Proteomes" id="UP001195483">
    <property type="component" value="Unassembled WGS sequence"/>
</dbReference>
<reference evidence="1" key="1">
    <citation type="journal article" date="2021" name="Genome Biol. Evol.">
        <title>A High-Quality Reference Genome for a Parasitic Bivalve with Doubly Uniparental Inheritance (Bivalvia: Unionida).</title>
        <authorList>
            <person name="Smith C.H."/>
        </authorList>
    </citation>
    <scope>NUCLEOTIDE SEQUENCE</scope>
    <source>
        <strain evidence="1">CHS0354</strain>
    </source>
</reference>
<organism evidence="1 2">
    <name type="scientific">Potamilus streckersoni</name>
    <dbReference type="NCBI Taxonomy" id="2493646"/>
    <lineage>
        <taxon>Eukaryota</taxon>
        <taxon>Metazoa</taxon>
        <taxon>Spiralia</taxon>
        <taxon>Lophotrochozoa</taxon>
        <taxon>Mollusca</taxon>
        <taxon>Bivalvia</taxon>
        <taxon>Autobranchia</taxon>
        <taxon>Heteroconchia</taxon>
        <taxon>Palaeoheterodonta</taxon>
        <taxon>Unionida</taxon>
        <taxon>Unionoidea</taxon>
        <taxon>Unionidae</taxon>
        <taxon>Ambleminae</taxon>
        <taxon>Lampsilini</taxon>
        <taxon>Potamilus</taxon>
    </lineage>
</organism>
<reference evidence="1" key="3">
    <citation type="submission" date="2023-05" db="EMBL/GenBank/DDBJ databases">
        <authorList>
            <person name="Smith C.H."/>
        </authorList>
    </citation>
    <scope>NUCLEOTIDE SEQUENCE</scope>
    <source>
        <strain evidence="1">CHS0354</strain>
        <tissue evidence="1">Mantle</tissue>
    </source>
</reference>
<evidence type="ECO:0000313" key="2">
    <source>
        <dbReference type="Proteomes" id="UP001195483"/>
    </source>
</evidence>
<accession>A0AAE0SIJ7</accession>
<dbReference type="AlphaFoldDB" id="A0AAE0SIJ7"/>
<evidence type="ECO:0000313" key="1">
    <source>
        <dbReference type="EMBL" id="KAK3592398.1"/>
    </source>
</evidence>